<evidence type="ECO:0000256" key="6">
    <source>
        <dbReference type="HAMAP-Rule" id="MF_00347"/>
    </source>
</evidence>
<dbReference type="Pfam" id="PF17941">
    <property type="entry name" value="PP_kinase_C_1"/>
    <property type="match status" value="1"/>
</dbReference>
<feature type="domain" description="Polyphosphate kinase middle" evidence="8">
    <location>
        <begin position="140"/>
        <end position="324"/>
    </location>
</feature>
<proteinExistence type="inferred from homology"/>
<dbReference type="Gene3D" id="3.30.1840.10">
    <property type="entry name" value="Polyphosphate kinase middle domain"/>
    <property type="match status" value="1"/>
</dbReference>
<dbReference type="PANTHER" id="PTHR30218">
    <property type="entry name" value="POLYPHOSPHATE KINASE"/>
    <property type="match status" value="1"/>
</dbReference>
<keyword evidence="6" id="KW-0479">Metal-binding</keyword>
<dbReference type="InterPro" id="IPR036832">
    <property type="entry name" value="PPK_N_dom_sf"/>
</dbReference>
<feature type="binding site" evidence="6">
    <location>
        <position position="424"/>
    </location>
    <ligand>
        <name>Mg(2+)</name>
        <dbReference type="ChEBI" id="CHEBI:18420"/>
    </ligand>
</feature>
<dbReference type="InterPro" id="IPR041108">
    <property type="entry name" value="PP_kinase_C_1"/>
</dbReference>
<dbReference type="GO" id="GO:0005524">
    <property type="term" value="F:ATP binding"/>
    <property type="evidence" value="ECO:0007669"/>
    <property type="project" value="UniProtKB-KW"/>
</dbReference>
<feature type="domain" description="Polyphosphate kinase C-terminal" evidence="11">
    <location>
        <begin position="350"/>
        <end position="515"/>
    </location>
</feature>
<dbReference type="InterPro" id="IPR025200">
    <property type="entry name" value="PPK_C_dom2"/>
</dbReference>
<protein>
    <recommendedName>
        <fullName evidence="6 7">Polyphosphate kinase</fullName>
        <ecNumber evidence="6 7">2.7.4.1</ecNumber>
    </recommendedName>
    <alternativeName>
        <fullName evidence="6">ATP-polyphosphate phosphotransferase</fullName>
    </alternativeName>
    <alternativeName>
        <fullName evidence="6">Polyphosphoric acid kinase</fullName>
    </alternativeName>
</protein>
<dbReference type="HAMAP" id="MF_00347">
    <property type="entry name" value="Polyphosphate_kinase"/>
    <property type="match status" value="1"/>
</dbReference>
<feature type="binding site" evidence="6">
    <location>
        <position position="611"/>
    </location>
    <ligand>
        <name>ATP</name>
        <dbReference type="ChEBI" id="CHEBI:30616"/>
    </ligand>
</feature>
<reference evidence="12 13" key="1">
    <citation type="submission" date="2008-05" db="EMBL/GenBank/DDBJ databases">
        <title>Complete sequence of Chlorobium limicola DSM 245.</title>
        <authorList>
            <consortium name="US DOE Joint Genome Institute"/>
            <person name="Lucas S."/>
            <person name="Copeland A."/>
            <person name="Lapidus A."/>
            <person name="Glavina del Rio T."/>
            <person name="Dalin E."/>
            <person name="Tice H."/>
            <person name="Bruce D."/>
            <person name="Goodwin L."/>
            <person name="Pitluck S."/>
            <person name="Schmutz J."/>
            <person name="Larimer F."/>
            <person name="Land M."/>
            <person name="Hauser L."/>
            <person name="Kyrpides N."/>
            <person name="Ovchinnikova G."/>
            <person name="Zhao F."/>
            <person name="Li T."/>
            <person name="Liu Z."/>
            <person name="Overmann J."/>
            <person name="Bryant D.A."/>
            <person name="Richardson P."/>
        </authorList>
    </citation>
    <scope>NUCLEOTIDE SEQUENCE [LARGE SCALE GENOMIC DNA]</scope>
    <source>
        <strain evidence="13">DSM 245 / NBRC 103803 / 6330</strain>
    </source>
</reference>
<dbReference type="STRING" id="290315.Clim_1259"/>
<evidence type="ECO:0000259" key="11">
    <source>
        <dbReference type="Pfam" id="PF17941"/>
    </source>
</evidence>
<dbReference type="PIRSF" id="PIRSF015589">
    <property type="entry name" value="PP_kinase"/>
    <property type="match status" value="1"/>
</dbReference>
<comment type="similarity">
    <text evidence="6 7">Belongs to the polyphosphate kinase 1 (PPK1) family.</text>
</comment>
<comment type="catalytic activity">
    <reaction evidence="6 7">
        <text>[phosphate](n) + ATP = [phosphate](n+1) + ADP</text>
        <dbReference type="Rhea" id="RHEA:19573"/>
        <dbReference type="Rhea" id="RHEA-COMP:9859"/>
        <dbReference type="Rhea" id="RHEA-COMP:14280"/>
        <dbReference type="ChEBI" id="CHEBI:16838"/>
        <dbReference type="ChEBI" id="CHEBI:30616"/>
        <dbReference type="ChEBI" id="CHEBI:456216"/>
        <dbReference type="EC" id="2.7.4.1"/>
    </reaction>
</comment>
<dbReference type="SUPFAM" id="SSF143724">
    <property type="entry name" value="PHP14-like"/>
    <property type="match status" value="1"/>
</dbReference>
<comment type="function">
    <text evidence="6 7">Catalyzes the reversible transfer of the terminal phosphate of ATP to form a long-chain polyphosphate (polyP).</text>
</comment>
<dbReference type="NCBIfam" id="NF003918">
    <property type="entry name" value="PRK05443.1-2"/>
    <property type="match status" value="1"/>
</dbReference>
<dbReference type="GO" id="GO:0008976">
    <property type="term" value="F:polyphosphate kinase activity"/>
    <property type="evidence" value="ECO:0007669"/>
    <property type="project" value="UniProtKB-UniRule"/>
</dbReference>
<dbReference type="SUPFAM" id="SSF56024">
    <property type="entry name" value="Phospholipase D/nuclease"/>
    <property type="match status" value="2"/>
</dbReference>
<dbReference type="SUPFAM" id="SSF140356">
    <property type="entry name" value="PPK N-terminal domain-like"/>
    <property type="match status" value="1"/>
</dbReference>
<dbReference type="InterPro" id="IPR025198">
    <property type="entry name" value="PPK_N_dom"/>
</dbReference>
<feature type="active site" description="Phosphohistidine intermediate" evidence="6">
    <location>
        <position position="454"/>
    </location>
</feature>
<dbReference type="InterPro" id="IPR024953">
    <property type="entry name" value="PP_kinase_middle"/>
</dbReference>
<dbReference type="AlphaFoldDB" id="B3ECQ1"/>
<feature type="domain" description="Polyphosphate kinase C-terminal" evidence="10">
    <location>
        <begin position="522"/>
        <end position="691"/>
    </location>
</feature>
<dbReference type="PANTHER" id="PTHR30218:SF0">
    <property type="entry name" value="POLYPHOSPHATE KINASE"/>
    <property type="match status" value="1"/>
</dbReference>
<feature type="binding site" evidence="6">
    <location>
        <position position="583"/>
    </location>
    <ligand>
        <name>ATP</name>
        <dbReference type="ChEBI" id="CHEBI:30616"/>
    </ligand>
</feature>
<evidence type="ECO:0000313" key="13">
    <source>
        <dbReference type="Proteomes" id="UP000008841"/>
    </source>
</evidence>
<dbReference type="OrthoDB" id="9761456at2"/>
<dbReference type="EMBL" id="CP001097">
    <property type="protein sequence ID" value="ACD90326.1"/>
    <property type="molecule type" value="Genomic_DNA"/>
</dbReference>
<evidence type="ECO:0000313" key="12">
    <source>
        <dbReference type="EMBL" id="ACD90326.1"/>
    </source>
</evidence>
<dbReference type="KEGG" id="cli:Clim_1259"/>
<dbReference type="eggNOG" id="COG0855">
    <property type="taxonomic scope" value="Bacteria"/>
</dbReference>
<dbReference type="GO" id="GO:0009358">
    <property type="term" value="C:polyphosphate kinase complex"/>
    <property type="evidence" value="ECO:0007669"/>
    <property type="project" value="InterPro"/>
</dbReference>
<evidence type="ECO:0000256" key="5">
    <source>
        <dbReference type="ARBA" id="ARBA00022840"/>
    </source>
</evidence>
<feature type="binding site" evidence="6">
    <location>
        <position position="487"/>
    </location>
    <ligand>
        <name>ATP</name>
        <dbReference type="ChEBI" id="CHEBI:30616"/>
    </ligand>
</feature>
<keyword evidence="6" id="KW-0460">Magnesium</keyword>
<feature type="binding site" evidence="6">
    <location>
        <position position="394"/>
    </location>
    <ligand>
        <name>Mg(2+)</name>
        <dbReference type="ChEBI" id="CHEBI:18420"/>
    </ligand>
</feature>
<dbReference type="InterPro" id="IPR003414">
    <property type="entry name" value="PP_kinase"/>
</dbReference>
<dbReference type="NCBIfam" id="NF003917">
    <property type="entry name" value="PRK05443.1-1"/>
    <property type="match status" value="1"/>
</dbReference>
<dbReference type="HOGENOM" id="CLU_009678_5_0_10"/>
<dbReference type="GO" id="GO:0006799">
    <property type="term" value="P:polyphosphate biosynthetic process"/>
    <property type="evidence" value="ECO:0007669"/>
    <property type="project" value="UniProtKB-UniRule"/>
</dbReference>
<name>B3ECQ1_CHLL2</name>
<evidence type="ECO:0000259" key="9">
    <source>
        <dbReference type="Pfam" id="PF13089"/>
    </source>
</evidence>
<comment type="PTM">
    <text evidence="6 7">An intermediate of this reaction is the autophosphorylated ppk in which a phosphate is covalently linked to a histidine residue through a N-P bond.</text>
</comment>
<evidence type="ECO:0000256" key="7">
    <source>
        <dbReference type="RuleBase" id="RU003800"/>
    </source>
</evidence>
<dbReference type="Pfam" id="PF13089">
    <property type="entry name" value="PP_kinase_N"/>
    <property type="match status" value="1"/>
</dbReference>
<dbReference type="InterPro" id="IPR036830">
    <property type="entry name" value="PP_kinase_middle_dom_sf"/>
</dbReference>
<keyword evidence="4 6" id="KW-0418">Kinase</keyword>
<accession>B3ECQ1</accession>
<dbReference type="Gene3D" id="1.20.58.310">
    <property type="entry name" value="Polyphosphate kinase N-terminal domain"/>
    <property type="match status" value="1"/>
</dbReference>
<dbReference type="Pfam" id="PF13090">
    <property type="entry name" value="PP_kinase_C"/>
    <property type="match status" value="1"/>
</dbReference>
<gene>
    <name evidence="6" type="primary">ppk</name>
    <name evidence="12" type="ordered locus">Clim_1259</name>
</gene>
<sequence length="713" mass="81854">MEQEKNVITETVPALPDLRDPAYYINRELSWIEFNQRVLEEALVPAAHPLLERAKFISIFSSNLDEYFMIRVAGIEDQMDAGIQERTIDGLTPSEQLEKIRSRILLQLHQRNECFYNDILPALAEKGLEFVRFADMSAENQEVLRLYFRQEIFPVLTPLAFDTGHPFPFLSNLSLNLAIELEDEESCTHKFARVKVPSILPRLIHLERIENVVFEDGVFRYLWLEDLIANNLELLFPKMKIINSHLFRVIRNADMEIEEDEAGDLLETIEQGIRSRRYGKVVRLDIGPEMPDSVRKLLMNNLDVTERNIYEISGVLGLSCLIDLLRVDRPDLKDEPFVPVNKIDEQFEGDVFTAVSAKDRLLYHPYDSFQPVVDFITQAAEDPDVLSIKQTLYRVGSKSPIVKALMNAVEHGKQVAVLVELKARFDEENNIVWARALEDVGAHVIYGLPGLKTHAKLTMVVRREHHKLKRYLHLGTGNYNTATGKIYTDYSLFTVNERLAMEVAELFNALTGYSKYTEYKKLLVSPINTRKKIIGMIEREVELHRKEGSGRIIMKMNALVDDKTIRALYRASCAGVRIDLIVRGICCLKPGIPGISDHIRVISIIGRFLEHSRAYYFTNAGQCELYLGSADIMQRNLDHRVETLFPVLDKDIIQLVKSDLELMLIDNTKSWEMLPDGSYRKVSCEGTEINSQKIFLNQSARKKFSKKFKAEES</sequence>
<dbReference type="NCBIfam" id="NF003921">
    <property type="entry name" value="PRK05443.2-2"/>
    <property type="match status" value="1"/>
</dbReference>
<evidence type="ECO:0000256" key="2">
    <source>
        <dbReference type="ARBA" id="ARBA00022679"/>
    </source>
</evidence>
<evidence type="ECO:0000259" key="10">
    <source>
        <dbReference type="Pfam" id="PF13090"/>
    </source>
</evidence>
<organism evidence="12 13">
    <name type="scientific">Chlorobium limicola (strain DSM 245 / NBRC 103803 / 6330)</name>
    <dbReference type="NCBI Taxonomy" id="290315"/>
    <lineage>
        <taxon>Bacteria</taxon>
        <taxon>Pseudomonadati</taxon>
        <taxon>Chlorobiota</taxon>
        <taxon>Chlorobiia</taxon>
        <taxon>Chlorobiales</taxon>
        <taxon>Chlorobiaceae</taxon>
        <taxon>Chlorobium/Pelodictyon group</taxon>
        <taxon>Chlorobium</taxon>
    </lineage>
</organism>
<dbReference type="Pfam" id="PF02503">
    <property type="entry name" value="PP_kinase"/>
    <property type="match status" value="1"/>
</dbReference>
<feature type="binding site" evidence="6">
    <location>
        <position position="63"/>
    </location>
    <ligand>
        <name>ATP</name>
        <dbReference type="ChEBI" id="CHEBI:30616"/>
    </ligand>
</feature>
<keyword evidence="3 6" id="KW-0547">Nucleotide-binding</keyword>
<keyword evidence="1 6" id="KW-0597">Phosphoprotein</keyword>
<evidence type="ECO:0000256" key="1">
    <source>
        <dbReference type="ARBA" id="ARBA00022553"/>
    </source>
</evidence>
<dbReference type="GO" id="GO:0046872">
    <property type="term" value="F:metal ion binding"/>
    <property type="evidence" value="ECO:0007669"/>
    <property type="project" value="UniProtKB-KW"/>
</dbReference>
<dbReference type="CDD" id="cd09168">
    <property type="entry name" value="PLDc_PaPPK1_C2_like"/>
    <property type="match status" value="1"/>
</dbReference>
<evidence type="ECO:0000256" key="3">
    <source>
        <dbReference type="ARBA" id="ARBA00022741"/>
    </source>
</evidence>
<feature type="domain" description="Polyphosphate kinase N-terminal" evidence="9">
    <location>
        <begin position="24"/>
        <end position="130"/>
    </location>
</feature>
<dbReference type="CDD" id="cd09165">
    <property type="entry name" value="PLDc_PaPPK1_C1_like"/>
    <property type="match status" value="1"/>
</dbReference>
<dbReference type="Gene3D" id="3.30.870.10">
    <property type="entry name" value="Endonuclease Chain A"/>
    <property type="match status" value="2"/>
</dbReference>
<evidence type="ECO:0000256" key="4">
    <source>
        <dbReference type="ARBA" id="ARBA00022777"/>
    </source>
</evidence>
<comment type="cofactor">
    <cofactor evidence="6">
        <name>Mg(2+)</name>
        <dbReference type="ChEBI" id="CHEBI:18420"/>
    </cofactor>
</comment>
<keyword evidence="2 6" id="KW-0808">Transferase</keyword>
<keyword evidence="5 6" id="KW-0067">ATP-binding</keyword>
<evidence type="ECO:0000259" key="8">
    <source>
        <dbReference type="Pfam" id="PF02503"/>
    </source>
</evidence>
<dbReference type="EC" id="2.7.4.1" evidence="6 7"/>
<dbReference type="NCBIfam" id="TIGR03705">
    <property type="entry name" value="poly_P_kin"/>
    <property type="match status" value="1"/>
</dbReference>
<dbReference type="RefSeq" id="WP_012466203.1">
    <property type="nucleotide sequence ID" value="NC_010803.1"/>
</dbReference>
<dbReference type="Proteomes" id="UP000008841">
    <property type="component" value="Chromosome"/>
</dbReference>